<keyword evidence="2" id="KW-1185">Reference proteome</keyword>
<name>A0A0J7K501_LASNI</name>
<organism evidence="1 2">
    <name type="scientific">Lasius niger</name>
    <name type="common">Black garden ant</name>
    <dbReference type="NCBI Taxonomy" id="67767"/>
    <lineage>
        <taxon>Eukaryota</taxon>
        <taxon>Metazoa</taxon>
        <taxon>Ecdysozoa</taxon>
        <taxon>Arthropoda</taxon>
        <taxon>Hexapoda</taxon>
        <taxon>Insecta</taxon>
        <taxon>Pterygota</taxon>
        <taxon>Neoptera</taxon>
        <taxon>Endopterygota</taxon>
        <taxon>Hymenoptera</taxon>
        <taxon>Apocrita</taxon>
        <taxon>Aculeata</taxon>
        <taxon>Formicoidea</taxon>
        <taxon>Formicidae</taxon>
        <taxon>Formicinae</taxon>
        <taxon>Lasius</taxon>
        <taxon>Lasius</taxon>
    </lineage>
</organism>
<accession>A0A0J7K501</accession>
<reference evidence="1 2" key="1">
    <citation type="submission" date="2015-04" db="EMBL/GenBank/DDBJ databases">
        <title>Lasius niger genome sequencing.</title>
        <authorList>
            <person name="Konorov E.A."/>
            <person name="Nikitin M.A."/>
            <person name="Kirill M.V."/>
            <person name="Chang P."/>
        </authorList>
    </citation>
    <scope>NUCLEOTIDE SEQUENCE [LARGE SCALE GENOMIC DNA]</scope>
    <source>
        <tissue evidence="1">Whole</tissue>
    </source>
</reference>
<dbReference type="AlphaFoldDB" id="A0A0J7K501"/>
<evidence type="ECO:0000313" key="2">
    <source>
        <dbReference type="Proteomes" id="UP000036403"/>
    </source>
</evidence>
<comment type="caution">
    <text evidence="1">The sequence shown here is derived from an EMBL/GenBank/DDBJ whole genome shotgun (WGS) entry which is preliminary data.</text>
</comment>
<sequence>MRKSEDNPPESLPEEVQQLLLLQRQTIHRIARAVDNFKKLGKRNITLACTKGQLEQLEKTSTSIKLNILSWNS</sequence>
<dbReference type="Proteomes" id="UP000036403">
    <property type="component" value="Unassembled WGS sequence"/>
</dbReference>
<proteinExistence type="predicted"/>
<evidence type="ECO:0000313" key="1">
    <source>
        <dbReference type="EMBL" id="KMQ85407.1"/>
    </source>
</evidence>
<dbReference type="EMBL" id="LBMM01013941">
    <property type="protein sequence ID" value="KMQ85407.1"/>
    <property type="molecule type" value="Genomic_DNA"/>
</dbReference>
<protein>
    <submittedName>
        <fullName evidence="1">Uncharacterized protein</fullName>
    </submittedName>
</protein>
<dbReference type="PaxDb" id="67767-A0A0J7K501"/>
<gene>
    <name evidence="1" type="ORF">RF55_16076</name>
</gene>